<gene>
    <name evidence="2" type="ORF">DVH24_033990</name>
</gene>
<sequence length="104" mass="11660">MDNPFRHVKKNHETFWELTGFELHRNSEVKQVWARAYTPRMGDPLGSSRVSSQKQKSEGVVEAQSGQYRAMVESSPGCGGSPGRDVSVWYQSISLGSIVFITRV</sequence>
<name>A0A498KWS3_MALDO</name>
<keyword evidence="3" id="KW-1185">Reference proteome</keyword>
<reference evidence="2 3" key="1">
    <citation type="submission" date="2018-10" db="EMBL/GenBank/DDBJ databases">
        <title>A high-quality apple genome assembly.</title>
        <authorList>
            <person name="Hu J."/>
        </authorList>
    </citation>
    <scope>NUCLEOTIDE SEQUENCE [LARGE SCALE GENOMIC DNA]</scope>
    <source>
        <strain evidence="3">cv. HFTH1</strain>
        <tissue evidence="2">Young leaf</tissue>
    </source>
</reference>
<proteinExistence type="predicted"/>
<evidence type="ECO:0000313" key="3">
    <source>
        <dbReference type="Proteomes" id="UP000290289"/>
    </source>
</evidence>
<accession>A0A498KWS3</accession>
<evidence type="ECO:0000313" key="2">
    <source>
        <dbReference type="EMBL" id="RXI09373.1"/>
    </source>
</evidence>
<comment type="caution">
    <text evidence="2">The sequence shown here is derived from an EMBL/GenBank/DDBJ whole genome shotgun (WGS) entry which is preliminary data.</text>
</comment>
<dbReference type="Proteomes" id="UP000290289">
    <property type="component" value="Chromosome 1"/>
</dbReference>
<protein>
    <submittedName>
        <fullName evidence="2">Uncharacterized protein</fullName>
    </submittedName>
</protein>
<dbReference type="EMBL" id="RDQH01000327">
    <property type="protein sequence ID" value="RXI09373.1"/>
    <property type="molecule type" value="Genomic_DNA"/>
</dbReference>
<evidence type="ECO:0000256" key="1">
    <source>
        <dbReference type="SAM" id="MobiDB-lite"/>
    </source>
</evidence>
<feature type="region of interest" description="Disordered" evidence="1">
    <location>
        <begin position="41"/>
        <end position="66"/>
    </location>
</feature>
<organism evidence="2 3">
    <name type="scientific">Malus domestica</name>
    <name type="common">Apple</name>
    <name type="synonym">Pyrus malus</name>
    <dbReference type="NCBI Taxonomy" id="3750"/>
    <lineage>
        <taxon>Eukaryota</taxon>
        <taxon>Viridiplantae</taxon>
        <taxon>Streptophyta</taxon>
        <taxon>Embryophyta</taxon>
        <taxon>Tracheophyta</taxon>
        <taxon>Spermatophyta</taxon>
        <taxon>Magnoliopsida</taxon>
        <taxon>eudicotyledons</taxon>
        <taxon>Gunneridae</taxon>
        <taxon>Pentapetalae</taxon>
        <taxon>rosids</taxon>
        <taxon>fabids</taxon>
        <taxon>Rosales</taxon>
        <taxon>Rosaceae</taxon>
        <taxon>Amygdaloideae</taxon>
        <taxon>Maleae</taxon>
        <taxon>Malus</taxon>
    </lineage>
</organism>
<dbReference type="AlphaFoldDB" id="A0A498KWS3"/>